<accession>A0ABR7K098</accession>
<evidence type="ECO:0000313" key="2">
    <source>
        <dbReference type="Proteomes" id="UP000611796"/>
    </source>
</evidence>
<name>A0ABR7K098_9FIRM</name>
<sequence>MNTQPKFKSNSDIKLAKTTKRRLEGCDPSFKNDCGCKKEKNKKYTNQFK</sequence>
<gene>
    <name evidence="1" type="ORF">H8891_01920</name>
</gene>
<protein>
    <submittedName>
        <fullName evidence="1">Uncharacterized protein</fullName>
    </submittedName>
</protein>
<dbReference type="EMBL" id="JACRWD010000001">
    <property type="protein sequence ID" value="MBC6002543.1"/>
    <property type="molecule type" value="Genomic_DNA"/>
</dbReference>
<reference evidence="1 2" key="1">
    <citation type="submission" date="2020-08" db="EMBL/GenBank/DDBJ databases">
        <authorList>
            <person name="Liu C."/>
            <person name="Sun Q."/>
        </authorList>
    </citation>
    <scope>NUCLEOTIDE SEQUENCE [LARGE SCALE GENOMIC DNA]</scope>
    <source>
        <strain evidence="1 2">NSJ-45</strain>
    </source>
</reference>
<proteinExistence type="predicted"/>
<organism evidence="1 2">
    <name type="scientific">Paeniclostridium hominis</name>
    <dbReference type="NCBI Taxonomy" id="2764329"/>
    <lineage>
        <taxon>Bacteria</taxon>
        <taxon>Bacillati</taxon>
        <taxon>Bacillota</taxon>
        <taxon>Clostridia</taxon>
        <taxon>Peptostreptococcales</taxon>
        <taxon>Peptostreptococcaceae</taxon>
        <taxon>Paeniclostridium</taxon>
    </lineage>
</organism>
<dbReference type="Proteomes" id="UP000611796">
    <property type="component" value="Unassembled WGS sequence"/>
</dbReference>
<dbReference type="RefSeq" id="WP_187004949.1">
    <property type="nucleotide sequence ID" value="NZ_JACRWD010000001.1"/>
</dbReference>
<keyword evidence="2" id="KW-1185">Reference proteome</keyword>
<evidence type="ECO:0000313" key="1">
    <source>
        <dbReference type="EMBL" id="MBC6002543.1"/>
    </source>
</evidence>
<comment type="caution">
    <text evidence="1">The sequence shown here is derived from an EMBL/GenBank/DDBJ whole genome shotgun (WGS) entry which is preliminary data.</text>
</comment>